<dbReference type="SUPFAM" id="SSF116726">
    <property type="entry name" value="TrkA C-terminal domain-like"/>
    <property type="match status" value="1"/>
</dbReference>
<dbReference type="PANTHER" id="PTHR32507">
    <property type="entry name" value="NA(+)/H(+) ANTIPORTER 1"/>
    <property type="match status" value="1"/>
</dbReference>
<reference evidence="12" key="1">
    <citation type="journal article" date="2019" name="Int. J. Syst. Evol. Microbiol.">
        <title>The Global Catalogue of Microorganisms (GCM) 10K type strain sequencing project: providing services to taxonomists for standard genome sequencing and annotation.</title>
        <authorList>
            <consortium name="The Broad Institute Genomics Platform"/>
            <consortium name="The Broad Institute Genome Sequencing Center for Infectious Disease"/>
            <person name="Wu L."/>
            <person name="Ma J."/>
        </authorList>
    </citation>
    <scope>NUCLEOTIDE SEQUENCE [LARGE SCALE GENOMIC DNA]</scope>
    <source>
        <strain evidence="12">CAIM 431</strain>
    </source>
</reference>
<evidence type="ECO:0000256" key="9">
    <source>
        <dbReference type="SAM" id="Phobius"/>
    </source>
</evidence>
<keyword evidence="4" id="KW-1003">Cell membrane</keyword>
<evidence type="ECO:0000313" key="11">
    <source>
        <dbReference type="EMBL" id="MFD1889925.1"/>
    </source>
</evidence>
<feature type="transmembrane region" description="Helical" evidence="9">
    <location>
        <begin position="287"/>
        <end position="306"/>
    </location>
</feature>
<keyword evidence="12" id="KW-1185">Reference proteome</keyword>
<dbReference type="RefSeq" id="WP_343873145.1">
    <property type="nucleotide sequence ID" value="NZ_BAAAIX010000013.1"/>
</dbReference>
<dbReference type="InterPro" id="IPR006037">
    <property type="entry name" value="RCK_C"/>
</dbReference>
<comment type="caution">
    <text evidence="11">The sequence shown here is derived from an EMBL/GenBank/DDBJ whole genome shotgun (WGS) entry which is preliminary data.</text>
</comment>
<dbReference type="InterPro" id="IPR038770">
    <property type="entry name" value="Na+/solute_symporter_sf"/>
</dbReference>
<proteinExistence type="predicted"/>
<dbReference type="Proteomes" id="UP001597326">
    <property type="component" value="Unassembled WGS sequence"/>
</dbReference>
<evidence type="ECO:0000256" key="3">
    <source>
        <dbReference type="ARBA" id="ARBA00022449"/>
    </source>
</evidence>
<sequence>MLVGAVVALVAVFAARLGSRLGLPALLIFLFLGMAMGNAGLGIPFSDADLAHGLGFAALVLILAEGGFTTKWANIRPAIGLAGMLATVGIGVSIVLMALFGHFLLHLPWPIAVLLGAVTAPTDSAAVFAVLRGVPLPTRVKATLEAESGLNDAPTVLLVAAASELALGHAPEHGYGWVLLEVLYELGGGIALGLLLGAVGVWVLRRIALPSSGLYPLAAMSWAIATYGIGVWAHLSGFAAVYVCAVVLGNGKLPHRHATRSFAEGIGWIAQIGLFVMLGLLADPGRIGWRAVATGIAAGLFLTLVARPASVVASTSWFRMPWPDQAFLSWAGLRGAVPIILATVPLSARVPNADLLFDVVLVFVIVFTSLQAPTLPWVGRRLGLTDPNGASDVDIEAAPLDKISADLLQIRIPEGSHLSGVRVRELRMPRNAVVSLVIREGNSFAPHGESRLRSGDELLIVTPGALRVEVERRLTEIGRGGRLARWNDGLD</sequence>
<feature type="transmembrane region" description="Helical" evidence="9">
    <location>
        <begin position="50"/>
        <end position="69"/>
    </location>
</feature>
<evidence type="ECO:0000259" key="10">
    <source>
        <dbReference type="PROSITE" id="PS51202"/>
    </source>
</evidence>
<feature type="transmembrane region" description="Helical" evidence="9">
    <location>
        <begin position="327"/>
        <end position="347"/>
    </location>
</feature>
<feature type="transmembrane region" description="Helical" evidence="9">
    <location>
        <begin position="24"/>
        <end position="43"/>
    </location>
</feature>
<dbReference type="NCBIfam" id="NF003715">
    <property type="entry name" value="PRK05326.1-2"/>
    <property type="match status" value="1"/>
</dbReference>
<evidence type="ECO:0000313" key="12">
    <source>
        <dbReference type="Proteomes" id="UP001597326"/>
    </source>
</evidence>
<feature type="transmembrane region" description="Helical" evidence="9">
    <location>
        <begin position="359"/>
        <end position="378"/>
    </location>
</feature>
<evidence type="ECO:0000256" key="8">
    <source>
        <dbReference type="ARBA" id="ARBA00023136"/>
    </source>
</evidence>
<evidence type="ECO:0000256" key="5">
    <source>
        <dbReference type="ARBA" id="ARBA00022692"/>
    </source>
</evidence>
<feature type="domain" description="RCK C-terminal" evidence="10">
    <location>
        <begin position="395"/>
        <end position="477"/>
    </location>
</feature>
<feature type="transmembrane region" description="Helical" evidence="9">
    <location>
        <begin position="182"/>
        <end position="204"/>
    </location>
</feature>
<dbReference type="Pfam" id="PF00999">
    <property type="entry name" value="Na_H_Exchanger"/>
    <property type="match status" value="1"/>
</dbReference>
<keyword evidence="6 9" id="KW-1133">Transmembrane helix</keyword>
<evidence type="ECO:0000256" key="2">
    <source>
        <dbReference type="ARBA" id="ARBA00022448"/>
    </source>
</evidence>
<dbReference type="InterPro" id="IPR006153">
    <property type="entry name" value="Cation/H_exchanger_TM"/>
</dbReference>
<feature type="transmembrane region" description="Helical" evidence="9">
    <location>
        <begin position="261"/>
        <end position="281"/>
    </location>
</feature>
<dbReference type="Gene3D" id="1.20.1530.20">
    <property type="match status" value="1"/>
</dbReference>
<evidence type="ECO:0000256" key="6">
    <source>
        <dbReference type="ARBA" id="ARBA00022989"/>
    </source>
</evidence>
<feature type="transmembrane region" description="Helical" evidence="9">
    <location>
        <begin position="81"/>
        <end position="105"/>
    </location>
</feature>
<accession>A0ABW4RV71</accession>
<keyword evidence="2" id="KW-0813">Transport</keyword>
<dbReference type="EMBL" id="JBHUFZ010000016">
    <property type="protein sequence ID" value="MFD1889925.1"/>
    <property type="molecule type" value="Genomic_DNA"/>
</dbReference>
<keyword evidence="7" id="KW-0406">Ion transport</keyword>
<gene>
    <name evidence="11" type="ORF">ACFSCS_06945</name>
</gene>
<organism evidence="11 12">
    <name type="scientific">Luteococcus peritonei</name>
    <dbReference type="NCBI Taxonomy" id="88874"/>
    <lineage>
        <taxon>Bacteria</taxon>
        <taxon>Bacillati</taxon>
        <taxon>Actinomycetota</taxon>
        <taxon>Actinomycetes</taxon>
        <taxon>Propionibacteriales</taxon>
        <taxon>Propionibacteriaceae</taxon>
        <taxon>Luteococcus</taxon>
    </lineage>
</organism>
<keyword evidence="8 9" id="KW-0472">Membrane</keyword>
<keyword evidence="3" id="KW-0050">Antiport</keyword>
<keyword evidence="5 9" id="KW-0812">Transmembrane</keyword>
<evidence type="ECO:0000256" key="7">
    <source>
        <dbReference type="ARBA" id="ARBA00023065"/>
    </source>
</evidence>
<name>A0ABW4RV71_9ACTN</name>
<dbReference type="Pfam" id="PF02080">
    <property type="entry name" value="TrkA_C"/>
    <property type="match status" value="1"/>
</dbReference>
<evidence type="ECO:0000256" key="1">
    <source>
        <dbReference type="ARBA" id="ARBA00004651"/>
    </source>
</evidence>
<comment type="subcellular location">
    <subcellularLocation>
        <location evidence="1">Cell membrane</location>
        <topology evidence="1">Multi-pass membrane protein</topology>
    </subcellularLocation>
</comment>
<dbReference type="Gene3D" id="3.30.70.1450">
    <property type="entry name" value="Regulator of K+ conductance, C-terminal domain"/>
    <property type="match status" value="1"/>
</dbReference>
<dbReference type="PANTHER" id="PTHR32507:SF7">
    <property type="entry name" value="K(+)_H(+) ANTIPORTER NHAP2"/>
    <property type="match status" value="1"/>
</dbReference>
<dbReference type="PROSITE" id="PS51202">
    <property type="entry name" value="RCK_C"/>
    <property type="match status" value="1"/>
</dbReference>
<dbReference type="NCBIfam" id="NF003716">
    <property type="entry name" value="PRK05326.1-3"/>
    <property type="match status" value="1"/>
</dbReference>
<dbReference type="InterPro" id="IPR036721">
    <property type="entry name" value="RCK_C_sf"/>
</dbReference>
<protein>
    <submittedName>
        <fullName evidence="11">Potassium/proton antiporter</fullName>
    </submittedName>
</protein>
<evidence type="ECO:0000256" key="4">
    <source>
        <dbReference type="ARBA" id="ARBA00022475"/>
    </source>
</evidence>